<proteinExistence type="predicted"/>
<dbReference type="GO" id="GO:0012505">
    <property type="term" value="C:endomembrane system"/>
    <property type="evidence" value="ECO:0007669"/>
    <property type="project" value="UniProtKB-SubCell"/>
</dbReference>
<dbReference type="AlphaFoldDB" id="A0A7R7ICM3"/>
<protein>
    <recommendedName>
        <fullName evidence="6">DUF1232 domain-containing protein</fullName>
    </recommendedName>
</protein>
<evidence type="ECO:0000256" key="1">
    <source>
        <dbReference type="ARBA" id="ARBA00004127"/>
    </source>
</evidence>
<dbReference type="KEGG" id="ahb:bsdtb5_04330"/>
<feature type="transmembrane region" description="Helical" evidence="5">
    <location>
        <begin position="97"/>
        <end position="120"/>
    </location>
</feature>
<keyword evidence="2 5" id="KW-0812">Transmembrane</keyword>
<dbReference type="InterPro" id="IPR010652">
    <property type="entry name" value="DUF1232"/>
</dbReference>
<accession>A0A7R7ICM3</accession>
<evidence type="ECO:0000256" key="5">
    <source>
        <dbReference type="SAM" id="Phobius"/>
    </source>
</evidence>
<organism evidence="7 8">
    <name type="scientific">Anaeromicropila herbilytica</name>
    <dbReference type="NCBI Taxonomy" id="2785025"/>
    <lineage>
        <taxon>Bacteria</taxon>
        <taxon>Bacillati</taxon>
        <taxon>Bacillota</taxon>
        <taxon>Clostridia</taxon>
        <taxon>Lachnospirales</taxon>
        <taxon>Lachnospiraceae</taxon>
        <taxon>Anaeromicropila</taxon>
    </lineage>
</organism>
<evidence type="ECO:0000256" key="3">
    <source>
        <dbReference type="ARBA" id="ARBA00022989"/>
    </source>
</evidence>
<keyword evidence="8" id="KW-1185">Reference proteome</keyword>
<keyword evidence="4 5" id="KW-0472">Membrane</keyword>
<reference evidence="7 8" key="1">
    <citation type="submission" date="2020-11" db="EMBL/GenBank/DDBJ databases">
        <title>Draft genome sequencing of a Lachnospiraceae strain isolated from anoxic soil subjected to BSD treatment.</title>
        <authorList>
            <person name="Uek A."/>
            <person name="Tonouchi A."/>
        </authorList>
    </citation>
    <scope>NUCLEOTIDE SEQUENCE [LARGE SCALE GENOMIC DNA]</scope>
    <source>
        <strain evidence="7 8">TB5</strain>
    </source>
</reference>
<keyword evidence="3 5" id="KW-1133">Transmembrane helix</keyword>
<feature type="domain" description="DUF1232" evidence="6">
    <location>
        <begin position="30"/>
        <end position="66"/>
    </location>
</feature>
<sequence length="122" mass="14402">MNIKEKAKEIKKDIVTLFIAFKKKETPWYAKIIVAITVIYALSPIDLIPDFIPVLGYLDDVIILPLFIILAIKLIPKNIIEESREEAKDQWRDGKPVKWYYGIPFVVIWVFIIWEVYSIFFQ</sequence>
<dbReference type="EMBL" id="AP024169">
    <property type="protein sequence ID" value="BCN29138.1"/>
    <property type="molecule type" value="Genomic_DNA"/>
</dbReference>
<evidence type="ECO:0000256" key="2">
    <source>
        <dbReference type="ARBA" id="ARBA00022692"/>
    </source>
</evidence>
<comment type="subcellular location">
    <subcellularLocation>
        <location evidence="1">Endomembrane system</location>
        <topology evidence="1">Multi-pass membrane protein</topology>
    </subcellularLocation>
</comment>
<evidence type="ECO:0000313" key="8">
    <source>
        <dbReference type="Proteomes" id="UP000595897"/>
    </source>
</evidence>
<evidence type="ECO:0000256" key="4">
    <source>
        <dbReference type="ARBA" id="ARBA00023136"/>
    </source>
</evidence>
<dbReference type="Proteomes" id="UP000595897">
    <property type="component" value="Chromosome"/>
</dbReference>
<dbReference type="RefSeq" id="WP_271714432.1">
    <property type="nucleotide sequence ID" value="NZ_AP024169.1"/>
</dbReference>
<gene>
    <name evidence="7" type="ORF">bsdtb5_04330</name>
</gene>
<feature type="transmembrane region" description="Helical" evidence="5">
    <location>
        <begin position="28"/>
        <end position="48"/>
    </location>
</feature>
<name>A0A7R7ICM3_9FIRM</name>
<evidence type="ECO:0000259" key="6">
    <source>
        <dbReference type="Pfam" id="PF06803"/>
    </source>
</evidence>
<dbReference type="Pfam" id="PF06803">
    <property type="entry name" value="DUF1232"/>
    <property type="match status" value="1"/>
</dbReference>
<feature type="transmembrane region" description="Helical" evidence="5">
    <location>
        <begin position="54"/>
        <end position="76"/>
    </location>
</feature>
<evidence type="ECO:0000313" key="7">
    <source>
        <dbReference type="EMBL" id="BCN29138.1"/>
    </source>
</evidence>